<name>A0A2T2P155_CORCC</name>
<feature type="transmembrane region" description="Helical" evidence="6">
    <location>
        <begin position="274"/>
        <end position="300"/>
    </location>
</feature>
<dbReference type="InterPro" id="IPR020846">
    <property type="entry name" value="MFS_dom"/>
</dbReference>
<dbReference type="PANTHER" id="PTHR43791:SF48">
    <property type="entry name" value="TRANSPORTER, PUTATIVE (AFU_ORTHOLOGUE AFUA_4G01000)-RELATED"/>
    <property type="match status" value="1"/>
</dbReference>
<keyword evidence="2" id="KW-0813">Transport</keyword>
<dbReference type="Gene3D" id="1.20.1250.20">
    <property type="entry name" value="MFS general substrate transporter like domains"/>
    <property type="match status" value="2"/>
</dbReference>
<protein>
    <submittedName>
        <fullName evidence="8">MFS general substrate transporter</fullName>
    </submittedName>
</protein>
<evidence type="ECO:0000256" key="2">
    <source>
        <dbReference type="ARBA" id="ARBA00022448"/>
    </source>
</evidence>
<dbReference type="Pfam" id="PF07690">
    <property type="entry name" value="MFS_1"/>
    <property type="match status" value="1"/>
</dbReference>
<reference evidence="8 9" key="1">
    <citation type="journal article" date="2018" name="Front. Microbiol.">
        <title>Genome-Wide Analysis of Corynespora cassiicola Leaf Fall Disease Putative Effectors.</title>
        <authorList>
            <person name="Lopez D."/>
            <person name="Ribeiro S."/>
            <person name="Label P."/>
            <person name="Fumanal B."/>
            <person name="Venisse J.S."/>
            <person name="Kohler A."/>
            <person name="de Oliveira R.R."/>
            <person name="Labutti K."/>
            <person name="Lipzen A."/>
            <person name="Lail K."/>
            <person name="Bauer D."/>
            <person name="Ohm R.A."/>
            <person name="Barry K.W."/>
            <person name="Spatafora J."/>
            <person name="Grigoriev I.V."/>
            <person name="Martin F.M."/>
            <person name="Pujade-Renaud V."/>
        </authorList>
    </citation>
    <scope>NUCLEOTIDE SEQUENCE [LARGE SCALE GENOMIC DNA]</scope>
    <source>
        <strain evidence="8 9">Philippines</strain>
    </source>
</reference>
<dbReference type="GO" id="GO:0022857">
    <property type="term" value="F:transmembrane transporter activity"/>
    <property type="evidence" value="ECO:0007669"/>
    <property type="project" value="InterPro"/>
</dbReference>
<feature type="domain" description="Major facilitator superfamily (MFS) profile" evidence="7">
    <location>
        <begin position="44"/>
        <end position="462"/>
    </location>
</feature>
<dbReference type="Proteomes" id="UP000240883">
    <property type="component" value="Unassembled WGS sequence"/>
</dbReference>
<dbReference type="SUPFAM" id="SSF103473">
    <property type="entry name" value="MFS general substrate transporter"/>
    <property type="match status" value="1"/>
</dbReference>
<dbReference type="FunFam" id="1.20.1250.20:FF:000034">
    <property type="entry name" value="MFS general substrate transporter"/>
    <property type="match status" value="1"/>
</dbReference>
<dbReference type="GO" id="GO:0016020">
    <property type="term" value="C:membrane"/>
    <property type="evidence" value="ECO:0007669"/>
    <property type="project" value="UniProtKB-SubCell"/>
</dbReference>
<comment type="subcellular location">
    <subcellularLocation>
        <location evidence="1">Membrane</location>
        <topology evidence="1">Multi-pass membrane protein</topology>
    </subcellularLocation>
</comment>
<evidence type="ECO:0000256" key="3">
    <source>
        <dbReference type="ARBA" id="ARBA00022692"/>
    </source>
</evidence>
<evidence type="ECO:0000256" key="5">
    <source>
        <dbReference type="ARBA" id="ARBA00023136"/>
    </source>
</evidence>
<accession>A0A2T2P155</accession>
<feature type="transmembrane region" description="Helical" evidence="6">
    <location>
        <begin position="342"/>
        <end position="362"/>
    </location>
</feature>
<dbReference type="InterPro" id="IPR011701">
    <property type="entry name" value="MFS"/>
</dbReference>
<keyword evidence="4 6" id="KW-1133">Transmembrane helix</keyword>
<dbReference type="EMBL" id="KZ678131">
    <property type="protein sequence ID" value="PSN71392.1"/>
    <property type="molecule type" value="Genomic_DNA"/>
</dbReference>
<feature type="transmembrane region" description="Helical" evidence="6">
    <location>
        <begin position="110"/>
        <end position="128"/>
    </location>
</feature>
<evidence type="ECO:0000256" key="6">
    <source>
        <dbReference type="SAM" id="Phobius"/>
    </source>
</evidence>
<keyword evidence="9" id="KW-1185">Reference proteome</keyword>
<evidence type="ECO:0000259" key="7">
    <source>
        <dbReference type="PROSITE" id="PS50850"/>
    </source>
</evidence>
<dbReference type="PROSITE" id="PS50850">
    <property type="entry name" value="MFS"/>
    <property type="match status" value="1"/>
</dbReference>
<keyword evidence="5 6" id="KW-0472">Membrane</keyword>
<feature type="transmembrane region" description="Helical" evidence="6">
    <location>
        <begin position="140"/>
        <end position="158"/>
    </location>
</feature>
<dbReference type="AlphaFoldDB" id="A0A2T2P155"/>
<evidence type="ECO:0000313" key="9">
    <source>
        <dbReference type="Proteomes" id="UP000240883"/>
    </source>
</evidence>
<evidence type="ECO:0000256" key="1">
    <source>
        <dbReference type="ARBA" id="ARBA00004141"/>
    </source>
</evidence>
<feature type="transmembrane region" description="Helical" evidence="6">
    <location>
        <begin position="320"/>
        <end position="337"/>
    </location>
</feature>
<feature type="transmembrane region" description="Helical" evidence="6">
    <location>
        <begin position="203"/>
        <end position="225"/>
    </location>
</feature>
<feature type="transmembrane region" description="Helical" evidence="6">
    <location>
        <begin position="434"/>
        <end position="454"/>
    </location>
</feature>
<feature type="transmembrane region" description="Helical" evidence="6">
    <location>
        <begin position="82"/>
        <end position="103"/>
    </location>
</feature>
<feature type="transmembrane region" description="Helical" evidence="6">
    <location>
        <begin position="40"/>
        <end position="62"/>
    </location>
</feature>
<evidence type="ECO:0000313" key="8">
    <source>
        <dbReference type="EMBL" id="PSN71392.1"/>
    </source>
</evidence>
<feature type="transmembrane region" description="Helical" evidence="6">
    <location>
        <begin position="170"/>
        <end position="191"/>
    </location>
</feature>
<feature type="transmembrane region" description="Helical" evidence="6">
    <location>
        <begin position="368"/>
        <end position="389"/>
    </location>
</feature>
<sequence>MDEKDSVSMNEKVPNVDEIARLSDDSLVTHKKEQRLRMKIDLYVVPTVALLYLMCFIDRANIGNARLAGFERDLKLEGNDYNMVLSIFYISYTLFEIPATLCCKWMGPGWFLPLTTLLFGICSVVTAFVETRAQACAVRFLLGLFEAGMMPGIAYYLSRWYRRAELAFRLGLYMVMAPLSGAFGGLLASGILKMDHFGSLHTWQMIFAVEGIITIGLALVAFLTLTDRPDTARWLSEDEKTLAIDRVKAERLGATTVLDKVTKNKLLSGISNPVTLSTAFIFLLNNITVLGISFFLPTIIRTIYPDRTTVQQQLLTVPPYIVGGFFVLLVPTISWYLDHRQILIALSGPAVMAGYAIFLGTMDARVRYGAIFLTASSAFTLGAMANAQVSANVVSDSARSIAIGTNVMFGNIGGLIATWTYLPWDAPRYRIGNGLNLACSTLWALVALAGFAWMKYDNKKREERAAGAREAIAGLTQQEIQDLEWRHPDFRWRP</sequence>
<dbReference type="PANTHER" id="PTHR43791">
    <property type="entry name" value="PERMEASE-RELATED"/>
    <property type="match status" value="1"/>
</dbReference>
<proteinExistence type="predicted"/>
<dbReference type="FunFam" id="1.20.1250.20:FF:000013">
    <property type="entry name" value="MFS general substrate transporter"/>
    <property type="match status" value="1"/>
</dbReference>
<keyword evidence="3 6" id="KW-0812">Transmembrane</keyword>
<feature type="transmembrane region" description="Helical" evidence="6">
    <location>
        <begin position="401"/>
        <end position="422"/>
    </location>
</feature>
<organism evidence="8 9">
    <name type="scientific">Corynespora cassiicola Philippines</name>
    <dbReference type="NCBI Taxonomy" id="1448308"/>
    <lineage>
        <taxon>Eukaryota</taxon>
        <taxon>Fungi</taxon>
        <taxon>Dikarya</taxon>
        <taxon>Ascomycota</taxon>
        <taxon>Pezizomycotina</taxon>
        <taxon>Dothideomycetes</taxon>
        <taxon>Pleosporomycetidae</taxon>
        <taxon>Pleosporales</taxon>
        <taxon>Corynesporascaceae</taxon>
        <taxon>Corynespora</taxon>
    </lineage>
</organism>
<dbReference type="OrthoDB" id="2985014at2759"/>
<evidence type="ECO:0000256" key="4">
    <source>
        <dbReference type="ARBA" id="ARBA00022989"/>
    </source>
</evidence>
<gene>
    <name evidence="8" type="ORF">BS50DRAFT_618417</name>
</gene>
<dbReference type="InterPro" id="IPR036259">
    <property type="entry name" value="MFS_trans_sf"/>
</dbReference>